<dbReference type="PANTHER" id="PTHR24104:SF25">
    <property type="entry name" value="PROTEIN LIN-41"/>
    <property type="match status" value="1"/>
</dbReference>
<dbReference type="KEGG" id="cvn:111110023"/>
<evidence type="ECO:0000313" key="2">
    <source>
        <dbReference type="RefSeq" id="XP_022302043.1"/>
    </source>
</evidence>
<evidence type="ECO:0000313" key="1">
    <source>
        <dbReference type="Proteomes" id="UP000694844"/>
    </source>
</evidence>
<accession>A0A8B8BFN2</accession>
<dbReference type="Gene3D" id="2.120.10.30">
    <property type="entry name" value="TolB, C-terminal domain"/>
    <property type="match status" value="1"/>
</dbReference>
<reference evidence="2" key="1">
    <citation type="submission" date="2025-08" db="UniProtKB">
        <authorList>
            <consortium name="RefSeq"/>
        </authorList>
    </citation>
    <scope>IDENTIFICATION</scope>
    <source>
        <tissue evidence="2">Whole sample</tissue>
    </source>
</reference>
<organism evidence="1 2">
    <name type="scientific">Crassostrea virginica</name>
    <name type="common">Eastern oyster</name>
    <dbReference type="NCBI Taxonomy" id="6565"/>
    <lineage>
        <taxon>Eukaryota</taxon>
        <taxon>Metazoa</taxon>
        <taxon>Spiralia</taxon>
        <taxon>Lophotrochozoa</taxon>
        <taxon>Mollusca</taxon>
        <taxon>Bivalvia</taxon>
        <taxon>Autobranchia</taxon>
        <taxon>Pteriomorphia</taxon>
        <taxon>Ostreida</taxon>
        <taxon>Ostreoidea</taxon>
        <taxon>Ostreidae</taxon>
        <taxon>Crassostrea</taxon>
    </lineage>
</organism>
<dbReference type="GO" id="GO:0043161">
    <property type="term" value="P:proteasome-mediated ubiquitin-dependent protein catabolic process"/>
    <property type="evidence" value="ECO:0007669"/>
    <property type="project" value="TreeGrafter"/>
</dbReference>
<name>A0A8B8BFN2_CRAVI</name>
<dbReference type="GO" id="GO:0061630">
    <property type="term" value="F:ubiquitin protein ligase activity"/>
    <property type="evidence" value="ECO:0007669"/>
    <property type="project" value="TreeGrafter"/>
</dbReference>
<dbReference type="Proteomes" id="UP000694844">
    <property type="component" value="Chromosome 8"/>
</dbReference>
<dbReference type="GO" id="GO:0008270">
    <property type="term" value="F:zinc ion binding"/>
    <property type="evidence" value="ECO:0007669"/>
    <property type="project" value="UniProtKB-KW"/>
</dbReference>
<gene>
    <name evidence="2" type="primary">LOC111110023</name>
</gene>
<dbReference type="GeneID" id="111110023"/>
<dbReference type="GO" id="GO:0000209">
    <property type="term" value="P:protein polyubiquitination"/>
    <property type="evidence" value="ECO:0007669"/>
    <property type="project" value="TreeGrafter"/>
</dbReference>
<dbReference type="InterPro" id="IPR011042">
    <property type="entry name" value="6-blade_b-propeller_TolB-like"/>
</dbReference>
<dbReference type="RefSeq" id="XP_022302043.1">
    <property type="nucleotide sequence ID" value="XM_022446335.1"/>
</dbReference>
<protein>
    <submittedName>
        <fullName evidence="2">Uncharacterized protein LOC111110023</fullName>
    </submittedName>
</protein>
<dbReference type="OrthoDB" id="27136at2759"/>
<keyword evidence="1" id="KW-1185">Reference proteome</keyword>
<sequence>MYLCLDRVSSGCIGRCHVTEIRRHIRELRRKFTALITLIQCKMNPKSYKIPISGLLDESEVLNTIKTGHMNLRSVACFNEEQLWTSGWTDNIVCFNSQGVFQKAIETKSGGWPGDIAVISDGALVYIDAITRTVYIVKDDLTEKIITLQGWTPANLCVTFSGDILVTMHSDDETQSKVVRYSGSTVKQTIQFDDESQPLYSGNSKLKYITGNRNLDICVADPDAGAVVVVNQAGKLRFRYTGHPSPSKNKPFKPYGITTDSQSRILTVNGDNQCIHIMNEDGQFLRYIDNCNLDHPYGLCVDSHDCLFVCEHFKGSVKRIKYSEYISTVKS</sequence>
<proteinExistence type="predicted"/>
<dbReference type="AlphaFoldDB" id="A0A8B8BFN2"/>
<dbReference type="PANTHER" id="PTHR24104">
    <property type="entry name" value="E3 UBIQUITIN-PROTEIN LIGASE NHLRC1-RELATED"/>
    <property type="match status" value="1"/>
</dbReference>
<dbReference type="InterPro" id="IPR050952">
    <property type="entry name" value="TRIM-NHL_E3_ligases"/>
</dbReference>
<dbReference type="SUPFAM" id="SSF101898">
    <property type="entry name" value="NHL repeat"/>
    <property type="match status" value="1"/>
</dbReference>